<evidence type="ECO:0000256" key="1">
    <source>
        <dbReference type="ARBA" id="ARBA00001255"/>
    </source>
</evidence>
<dbReference type="EC" id="3.2.1.22" evidence="2"/>
<feature type="region of interest" description="Disordered" evidence="3">
    <location>
        <begin position="1"/>
        <end position="33"/>
    </location>
</feature>
<dbReference type="InterPro" id="IPR013785">
    <property type="entry name" value="Aldolase_TIM"/>
</dbReference>
<dbReference type="Proteomes" id="UP000235371">
    <property type="component" value="Unassembled WGS sequence"/>
</dbReference>
<dbReference type="STRING" id="1095630.A0A2J6SSN9"/>
<dbReference type="SUPFAM" id="SSF51445">
    <property type="entry name" value="(Trans)glycosidases"/>
    <property type="match status" value="1"/>
</dbReference>
<feature type="compositionally biased region" description="Pro residues" evidence="3">
    <location>
        <begin position="20"/>
        <end position="33"/>
    </location>
</feature>
<evidence type="ECO:0000259" key="4">
    <source>
        <dbReference type="Pfam" id="PF03537"/>
    </source>
</evidence>
<dbReference type="PANTHER" id="PTHR35273:SF2">
    <property type="entry name" value="ALPHA-GALACTOSIDASE"/>
    <property type="match status" value="1"/>
</dbReference>
<keyword evidence="6" id="KW-1185">Reference proteome</keyword>
<dbReference type="PANTHER" id="PTHR35273">
    <property type="entry name" value="ALPHA-1,4 POLYGALACTOSAMINIDASE, PUTATIVE (AFU_ORTHOLOGUE AFUA_3G07890)-RELATED"/>
    <property type="match status" value="1"/>
</dbReference>
<dbReference type="OrthoDB" id="2108802at2759"/>
<organism evidence="5 6">
    <name type="scientific">Hyaloscypha bicolor E</name>
    <dbReference type="NCBI Taxonomy" id="1095630"/>
    <lineage>
        <taxon>Eukaryota</taxon>
        <taxon>Fungi</taxon>
        <taxon>Dikarya</taxon>
        <taxon>Ascomycota</taxon>
        <taxon>Pezizomycotina</taxon>
        <taxon>Leotiomycetes</taxon>
        <taxon>Helotiales</taxon>
        <taxon>Hyaloscyphaceae</taxon>
        <taxon>Hyaloscypha</taxon>
        <taxon>Hyaloscypha bicolor</taxon>
    </lineage>
</organism>
<evidence type="ECO:0000313" key="6">
    <source>
        <dbReference type="Proteomes" id="UP000235371"/>
    </source>
</evidence>
<sequence>MLTKEHPVAPKPTTLSPIAVLPPTPTNELPAPPKPTTLTKTVWQPTAGTIWQIELGGTVSDLIHPANVFDVDHYDTPAATIKTVKGNVKKTVCYFSAGTSEKGSPLQGWPGEFWLDTKSPNVRSIVTSQIKMAQDRGCDGLNPNNVDCYDNSNKLGPSPAAAINYMYYMANETAGSIFGDVLPVVEWHVNEQSPNITLDVKTKIFNTSFTKGFSTVWKIMNLDAWIDPCT</sequence>
<dbReference type="InterPro" id="IPR017853">
    <property type="entry name" value="GH"/>
</dbReference>
<dbReference type="EMBL" id="KZ613871">
    <property type="protein sequence ID" value="PMD53794.1"/>
    <property type="molecule type" value="Genomic_DNA"/>
</dbReference>
<evidence type="ECO:0000313" key="5">
    <source>
        <dbReference type="EMBL" id="PMD53794.1"/>
    </source>
</evidence>
<dbReference type="GO" id="GO:0004557">
    <property type="term" value="F:alpha-galactosidase activity"/>
    <property type="evidence" value="ECO:0007669"/>
    <property type="project" value="UniProtKB-EC"/>
</dbReference>
<feature type="domain" description="Glycoside-hydrolase family GH114 TIM-barrel" evidence="4">
    <location>
        <begin position="51"/>
        <end position="174"/>
    </location>
</feature>
<accession>A0A2J6SSN9</accession>
<dbReference type="InParanoid" id="A0A2J6SSN9"/>
<reference evidence="5 6" key="1">
    <citation type="submission" date="2016-04" db="EMBL/GenBank/DDBJ databases">
        <title>A degradative enzymes factory behind the ericoid mycorrhizal symbiosis.</title>
        <authorList>
            <consortium name="DOE Joint Genome Institute"/>
            <person name="Martino E."/>
            <person name="Morin E."/>
            <person name="Grelet G."/>
            <person name="Kuo A."/>
            <person name="Kohler A."/>
            <person name="Daghino S."/>
            <person name="Barry K."/>
            <person name="Choi C."/>
            <person name="Cichocki N."/>
            <person name="Clum A."/>
            <person name="Copeland A."/>
            <person name="Hainaut M."/>
            <person name="Haridas S."/>
            <person name="Labutti K."/>
            <person name="Lindquist E."/>
            <person name="Lipzen A."/>
            <person name="Khouja H.-R."/>
            <person name="Murat C."/>
            <person name="Ohm R."/>
            <person name="Olson A."/>
            <person name="Spatafora J."/>
            <person name="Veneault-Fourrey C."/>
            <person name="Henrissat B."/>
            <person name="Grigoriev I."/>
            <person name="Martin F."/>
            <person name="Perotto S."/>
        </authorList>
    </citation>
    <scope>NUCLEOTIDE SEQUENCE [LARGE SCALE GENOMIC DNA]</scope>
    <source>
        <strain evidence="5 6">E</strain>
    </source>
</reference>
<evidence type="ECO:0000256" key="2">
    <source>
        <dbReference type="ARBA" id="ARBA00012755"/>
    </source>
</evidence>
<dbReference type="AlphaFoldDB" id="A0A2J6SSN9"/>
<gene>
    <name evidence="5" type="ORF">K444DRAFT_646682</name>
</gene>
<proteinExistence type="predicted"/>
<evidence type="ECO:0000256" key="3">
    <source>
        <dbReference type="SAM" id="MobiDB-lite"/>
    </source>
</evidence>
<protein>
    <recommendedName>
        <fullName evidence="2">alpha-galactosidase</fullName>
        <ecNumber evidence="2">3.2.1.22</ecNumber>
    </recommendedName>
</protein>
<name>A0A2J6SSN9_9HELO</name>
<dbReference type="InterPro" id="IPR004352">
    <property type="entry name" value="GH114_TIM-barrel"/>
</dbReference>
<dbReference type="RefSeq" id="XP_024730698.1">
    <property type="nucleotide sequence ID" value="XM_024885231.1"/>
</dbReference>
<dbReference type="GeneID" id="36593308"/>
<dbReference type="Gene3D" id="3.20.20.70">
    <property type="entry name" value="Aldolase class I"/>
    <property type="match status" value="1"/>
</dbReference>
<comment type="catalytic activity">
    <reaction evidence="1">
        <text>Hydrolysis of terminal, non-reducing alpha-D-galactose residues in alpha-D-galactosides, including galactose oligosaccharides, galactomannans and galactolipids.</text>
        <dbReference type="EC" id="3.2.1.22"/>
    </reaction>
</comment>
<keyword evidence="5" id="KW-0378">Hydrolase</keyword>
<dbReference type="Pfam" id="PF03537">
    <property type="entry name" value="Glyco_hydro_114"/>
    <property type="match status" value="1"/>
</dbReference>